<accession>A0A0A9CQI5</accession>
<dbReference type="EMBL" id="GBRH01221207">
    <property type="protein sequence ID" value="JAD76688.1"/>
    <property type="molecule type" value="Transcribed_RNA"/>
</dbReference>
<organism evidence="2">
    <name type="scientific">Arundo donax</name>
    <name type="common">Giant reed</name>
    <name type="synonym">Donax arundinaceus</name>
    <dbReference type="NCBI Taxonomy" id="35708"/>
    <lineage>
        <taxon>Eukaryota</taxon>
        <taxon>Viridiplantae</taxon>
        <taxon>Streptophyta</taxon>
        <taxon>Embryophyta</taxon>
        <taxon>Tracheophyta</taxon>
        <taxon>Spermatophyta</taxon>
        <taxon>Magnoliopsida</taxon>
        <taxon>Liliopsida</taxon>
        <taxon>Poales</taxon>
        <taxon>Poaceae</taxon>
        <taxon>PACMAD clade</taxon>
        <taxon>Arundinoideae</taxon>
        <taxon>Arundineae</taxon>
        <taxon>Arundo</taxon>
    </lineage>
</organism>
<reference evidence="2" key="2">
    <citation type="journal article" date="2015" name="Data Brief">
        <title>Shoot transcriptome of the giant reed, Arundo donax.</title>
        <authorList>
            <person name="Barrero R.A."/>
            <person name="Guerrero F.D."/>
            <person name="Moolhuijzen P."/>
            <person name="Goolsby J.A."/>
            <person name="Tidwell J."/>
            <person name="Bellgard S.E."/>
            <person name="Bellgard M.I."/>
        </authorList>
    </citation>
    <scope>NUCLEOTIDE SEQUENCE</scope>
    <source>
        <tissue evidence="2">Shoot tissue taken approximately 20 cm above the soil surface</tissue>
    </source>
</reference>
<protein>
    <submittedName>
        <fullName evidence="2">Uncharacterized protein</fullName>
    </submittedName>
</protein>
<evidence type="ECO:0000256" key="1">
    <source>
        <dbReference type="SAM" id="MobiDB-lite"/>
    </source>
</evidence>
<dbReference type="AlphaFoldDB" id="A0A0A9CQI5"/>
<evidence type="ECO:0000313" key="2">
    <source>
        <dbReference type="EMBL" id="JAD76688.1"/>
    </source>
</evidence>
<name>A0A0A9CQI5_ARUDO</name>
<proteinExistence type="predicted"/>
<reference evidence="2" key="1">
    <citation type="submission" date="2014-09" db="EMBL/GenBank/DDBJ databases">
        <authorList>
            <person name="Magalhaes I.L.F."/>
            <person name="Oliveira U."/>
            <person name="Santos F.R."/>
            <person name="Vidigal T.H.D.A."/>
            <person name="Brescovit A.D."/>
            <person name="Santos A.J."/>
        </authorList>
    </citation>
    <scope>NUCLEOTIDE SEQUENCE</scope>
    <source>
        <tissue evidence="2">Shoot tissue taken approximately 20 cm above the soil surface</tissue>
    </source>
</reference>
<sequence length="55" mass="7310">MDRQMTGERREEERYRTRDTDRHDYKRSRYDDSHYHLRRDEQSYSRDDYRDRRHR</sequence>
<feature type="region of interest" description="Disordered" evidence="1">
    <location>
        <begin position="1"/>
        <end position="55"/>
    </location>
</feature>